<evidence type="ECO:0000256" key="3">
    <source>
        <dbReference type="ARBA" id="ARBA00022475"/>
    </source>
</evidence>
<dbReference type="OrthoDB" id="3556991at2"/>
<gene>
    <name evidence="8" type="ORF">BDK89_2857</name>
</gene>
<comment type="caution">
    <text evidence="8">The sequence shown here is derived from an EMBL/GenBank/DDBJ whole genome shotgun (WGS) entry which is preliminary data.</text>
</comment>
<sequence length="193" mass="21310">MNRFSGMRASAAILWLTVLWILLWGDLSFANVASGIVVALFVLTFARLPRLLRRGDLQTPRVRPLALLYFMGFVLVELVKSNLILAWEIITPGSRISNGVVAVPLRTTQPITMMVVANVITLTPGTMTIEAKGDPAVLYVNVLFLHDVEAVRRDLLHLEELAVKAFGSREARQQFADSVERAQLSTADEGGPR</sequence>
<evidence type="ECO:0000313" key="8">
    <source>
        <dbReference type="EMBL" id="TDT17249.1"/>
    </source>
</evidence>
<keyword evidence="4 7" id="KW-0812">Transmembrane</keyword>
<protein>
    <submittedName>
        <fullName evidence="8">Multisubunit sodium/proton antiporter MrpE subunit</fullName>
    </submittedName>
</protein>
<proteinExistence type="inferred from homology"/>
<keyword evidence="6 7" id="KW-0472">Membrane</keyword>
<dbReference type="AlphaFoldDB" id="A0A4R7I2Y6"/>
<dbReference type="RefSeq" id="WP_133869548.1">
    <property type="nucleotide sequence ID" value="NZ_SOAU01000001.1"/>
</dbReference>
<evidence type="ECO:0000256" key="6">
    <source>
        <dbReference type="ARBA" id="ARBA00023136"/>
    </source>
</evidence>
<evidence type="ECO:0000256" key="1">
    <source>
        <dbReference type="ARBA" id="ARBA00004651"/>
    </source>
</evidence>
<evidence type="ECO:0000256" key="4">
    <source>
        <dbReference type="ARBA" id="ARBA00022692"/>
    </source>
</evidence>
<keyword evidence="9" id="KW-1185">Reference proteome</keyword>
<dbReference type="GO" id="GO:0008324">
    <property type="term" value="F:monoatomic cation transmembrane transporter activity"/>
    <property type="evidence" value="ECO:0007669"/>
    <property type="project" value="InterPro"/>
</dbReference>
<dbReference type="PANTHER" id="PTHR34584:SF1">
    <property type="entry name" value="NA(+)_H(+) ANTIPORTER SUBUNIT E1"/>
    <property type="match status" value="1"/>
</dbReference>
<dbReference type="EMBL" id="SOAU01000001">
    <property type="protein sequence ID" value="TDT17249.1"/>
    <property type="molecule type" value="Genomic_DNA"/>
</dbReference>
<dbReference type="InterPro" id="IPR002758">
    <property type="entry name" value="Cation_antiport_E"/>
</dbReference>
<comment type="subcellular location">
    <subcellularLocation>
        <location evidence="1">Cell membrane</location>
        <topology evidence="1">Multi-pass membrane protein</topology>
    </subcellularLocation>
</comment>
<evidence type="ECO:0000256" key="2">
    <source>
        <dbReference type="ARBA" id="ARBA00006228"/>
    </source>
</evidence>
<keyword evidence="3" id="KW-1003">Cell membrane</keyword>
<accession>A0A4R7I2Y6</accession>
<organism evidence="8 9">
    <name type="scientific">Ilumatobacter fluminis</name>
    <dbReference type="NCBI Taxonomy" id="467091"/>
    <lineage>
        <taxon>Bacteria</taxon>
        <taxon>Bacillati</taxon>
        <taxon>Actinomycetota</taxon>
        <taxon>Acidimicrobiia</taxon>
        <taxon>Acidimicrobiales</taxon>
        <taxon>Ilumatobacteraceae</taxon>
        <taxon>Ilumatobacter</taxon>
    </lineage>
</organism>
<feature type="transmembrane region" description="Helical" evidence="7">
    <location>
        <begin position="29"/>
        <end position="46"/>
    </location>
</feature>
<keyword evidence="5 7" id="KW-1133">Transmembrane helix</keyword>
<evidence type="ECO:0000256" key="5">
    <source>
        <dbReference type="ARBA" id="ARBA00022989"/>
    </source>
</evidence>
<feature type="transmembrane region" description="Helical" evidence="7">
    <location>
        <begin position="67"/>
        <end position="87"/>
    </location>
</feature>
<name>A0A4R7I2Y6_9ACTN</name>
<evidence type="ECO:0000256" key="7">
    <source>
        <dbReference type="SAM" id="Phobius"/>
    </source>
</evidence>
<evidence type="ECO:0000313" key="9">
    <source>
        <dbReference type="Proteomes" id="UP000294558"/>
    </source>
</evidence>
<comment type="similarity">
    <text evidence="2">Belongs to the CPA3 antiporters (TC 2.A.63) subunit E family.</text>
</comment>
<dbReference type="Proteomes" id="UP000294558">
    <property type="component" value="Unassembled WGS sequence"/>
</dbReference>
<dbReference type="Pfam" id="PF01899">
    <property type="entry name" value="MNHE"/>
    <property type="match status" value="1"/>
</dbReference>
<dbReference type="GO" id="GO:0005886">
    <property type="term" value="C:plasma membrane"/>
    <property type="evidence" value="ECO:0007669"/>
    <property type="project" value="UniProtKB-SubCell"/>
</dbReference>
<reference evidence="8 9" key="1">
    <citation type="submission" date="2019-03" db="EMBL/GenBank/DDBJ databases">
        <title>Sequencing the genomes of 1000 actinobacteria strains.</title>
        <authorList>
            <person name="Klenk H.-P."/>
        </authorList>
    </citation>
    <scope>NUCLEOTIDE SEQUENCE [LARGE SCALE GENOMIC DNA]</scope>
    <source>
        <strain evidence="8 9">DSM 18936</strain>
    </source>
</reference>
<dbReference type="PANTHER" id="PTHR34584">
    <property type="entry name" value="NA(+)/H(+) ANTIPORTER SUBUNIT E1"/>
    <property type="match status" value="1"/>
</dbReference>
<feature type="transmembrane region" description="Helical" evidence="7">
    <location>
        <begin position="7"/>
        <end position="23"/>
    </location>
</feature>